<accession>A9BC73</accession>
<organism evidence="1 2">
    <name type="scientific">Prochlorococcus marinus (strain MIT 9211)</name>
    <dbReference type="NCBI Taxonomy" id="93059"/>
    <lineage>
        <taxon>Bacteria</taxon>
        <taxon>Bacillati</taxon>
        <taxon>Cyanobacteriota</taxon>
        <taxon>Cyanophyceae</taxon>
        <taxon>Synechococcales</taxon>
        <taxon>Prochlorococcaceae</taxon>
        <taxon>Prochlorococcus</taxon>
    </lineage>
</organism>
<dbReference type="STRING" id="93059.P9211_15041"/>
<reference evidence="1 2" key="1">
    <citation type="journal article" date="2007" name="PLoS Genet.">
        <title>Patterns and implications of gene gain and loss in the evolution of Prochlorococcus.</title>
        <authorList>
            <person name="Kettler G.C."/>
            <person name="Martiny A.C."/>
            <person name="Huang K."/>
            <person name="Zucker J."/>
            <person name="Coleman M.L."/>
            <person name="Rodrigue S."/>
            <person name="Chen F."/>
            <person name="Lapidus A."/>
            <person name="Ferriera S."/>
            <person name="Johnson J."/>
            <person name="Steglich C."/>
            <person name="Church G.M."/>
            <person name="Richardson P."/>
            <person name="Chisholm S.W."/>
        </authorList>
    </citation>
    <scope>NUCLEOTIDE SEQUENCE [LARGE SCALE GENOMIC DNA]</scope>
    <source>
        <strain evidence="2">MIT 9211</strain>
    </source>
</reference>
<dbReference type="AlphaFoldDB" id="A9BC73"/>
<evidence type="ECO:0000313" key="1">
    <source>
        <dbReference type="EMBL" id="ABX09435.1"/>
    </source>
</evidence>
<sequence>MTQKRTQLNINIDPALLLQLKAEAIKNGMTLTQFVTSKLSSISSTSTIDVLEARLAKIEGHLNLSKNSPDSEIELDAIFTDQGAKKYGEVAKSLFELHLGKKGLSKEEGLKQLAAILQRLPHSFPELIFQILLGHHHLTGLEMTTAYRNGSCAMRTALMEWSNDSLEELNETFLSAVVTKSLT</sequence>
<evidence type="ECO:0000313" key="2">
    <source>
        <dbReference type="Proteomes" id="UP000000788"/>
    </source>
</evidence>
<dbReference type="EMBL" id="CP000878">
    <property type="protein sequence ID" value="ABX09435.1"/>
    <property type="molecule type" value="Genomic_DNA"/>
</dbReference>
<keyword evidence="2" id="KW-1185">Reference proteome</keyword>
<dbReference type="RefSeq" id="WP_012196056.1">
    <property type="nucleotide sequence ID" value="NC_009976.1"/>
</dbReference>
<dbReference type="HOGENOM" id="CLU_1433331_0_0_3"/>
<dbReference type="KEGG" id="pmj:P9211_15041"/>
<protein>
    <submittedName>
        <fullName evidence="1">Uncharacterized protein</fullName>
    </submittedName>
</protein>
<gene>
    <name evidence="1" type="ordered locus">P9211_15041</name>
</gene>
<dbReference type="Proteomes" id="UP000000788">
    <property type="component" value="Chromosome"/>
</dbReference>
<dbReference type="OrthoDB" id="540999at2"/>
<proteinExistence type="predicted"/>
<name>A9BC73_PROM4</name>